<sequence length="73" mass="8199">MRDSENYTIQNEYQATIVWSTSKDEARGKGVLNICLLEGGSNSREDQVFQKIHGSLHIKRLAGPGYPFRSTAQ</sequence>
<comment type="caution">
    <text evidence="1">The sequence shown here is derived from an EMBL/GenBank/DDBJ whole genome shotgun (WGS) entry which is preliminary data.</text>
</comment>
<evidence type="ECO:0000313" key="1">
    <source>
        <dbReference type="EMBL" id="GIX91661.1"/>
    </source>
</evidence>
<dbReference type="AlphaFoldDB" id="A0AAV4P7J7"/>
<evidence type="ECO:0000313" key="2">
    <source>
        <dbReference type="Proteomes" id="UP001054945"/>
    </source>
</evidence>
<proteinExistence type="predicted"/>
<accession>A0AAV4P7J7</accession>
<name>A0AAV4P7J7_CAEEX</name>
<dbReference type="EMBL" id="BPLR01021603">
    <property type="protein sequence ID" value="GIX91661.1"/>
    <property type="molecule type" value="Genomic_DNA"/>
</dbReference>
<protein>
    <submittedName>
        <fullName evidence="1">Uncharacterized protein</fullName>
    </submittedName>
</protein>
<organism evidence="1 2">
    <name type="scientific">Caerostris extrusa</name>
    <name type="common">Bark spider</name>
    <name type="synonym">Caerostris bankana</name>
    <dbReference type="NCBI Taxonomy" id="172846"/>
    <lineage>
        <taxon>Eukaryota</taxon>
        <taxon>Metazoa</taxon>
        <taxon>Ecdysozoa</taxon>
        <taxon>Arthropoda</taxon>
        <taxon>Chelicerata</taxon>
        <taxon>Arachnida</taxon>
        <taxon>Araneae</taxon>
        <taxon>Araneomorphae</taxon>
        <taxon>Entelegynae</taxon>
        <taxon>Araneoidea</taxon>
        <taxon>Araneidae</taxon>
        <taxon>Caerostris</taxon>
    </lineage>
</organism>
<dbReference type="Proteomes" id="UP001054945">
    <property type="component" value="Unassembled WGS sequence"/>
</dbReference>
<gene>
    <name evidence="1" type="ORF">CEXT_63801</name>
</gene>
<keyword evidence="2" id="KW-1185">Reference proteome</keyword>
<reference evidence="1 2" key="1">
    <citation type="submission" date="2021-06" db="EMBL/GenBank/DDBJ databases">
        <title>Caerostris extrusa draft genome.</title>
        <authorList>
            <person name="Kono N."/>
            <person name="Arakawa K."/>
        </authorList>
    </citation>
    <scope>NUCLEOTIDE SEQUENCE [LARGE SCALE GENOMIC DNA]</scope>
</reference>